<reference evidence="1" key="1">
    <citation type="journal article" date="2021" name="Proc. Natl. Acad. Sci. U.S.A.">
        <title>A Catalog of Tens of Thousands of Viruses from Human Metagenomes Reveals Hidden Associations with Chronic Diseases.</title>
        <authorList>
            <person name="Tisza M.J."/>
            <person name="Buck C.B."/>
        </authorList>
    </citation>
    <scope>NUCLEOTIDE SEQUENCE</scope>
    <source>
        <strain evidence="1">CtCjb12</strain>
    </source>
</reference>
<sequence length="133" mass="15670">MFEITDAEKLRDAYTLLAFIRDDVPTTTAEQKSGLAAFMVSIKKEIRAYNNRPAPDRRIVEEHGIDGYIELVQLPNELDKASKADAAEWFRENRYYEFYPTAYDCSGQRFTNWYKLHRRCGHWFAYHSVSFDV</sequence>
<dbReference type="EMBL" id="BK014960">
    <property type="protein sequence ID" value="DAD84508.1"/>
    <property type="molecule type" value="Genomic_DNA"/>
</dbReference>
<organism evidence="1">
    <name type="scientific">Myoviridae sp. ctCjb12</name>
    <dbReference type="NCBI Taxonomy" id="2826631"/>
    <lineage>
        <taxon>Viruses</taxon>
        <taxon>Duplodnaviria</taxon>
        <taxon>Heunggongvirae</taxon>
        <taxon>Uroviricota</taxon>
        <taxon>Caudoviricetes</taxon>
    </lineage>
</organism>
<evidence type="ECO:0000313" key="1">
    <source>
        <dbReference type="EMBL" id="DAD84508.1"/>
    </source>
</evidence>
<proteinExistence type="predicted"/>
<accession>A0A8S5MQL0</accession>
<name>A0A8S5MQL0_9CAUD</name>
<protein>
    <submittedName>
        <fullName evidence="1">Uncharacterized protein</fullName>
    </submittedName>
</protein>